<sequence length="87" mass="10367">MSFPSWKKQWIELGKLGTYIAIPIVVFTVIANPNFGIVEWLQTVRPPIKYPDEHLIIDRDELDQRLEEETARFNRRRAQFEDAKKRP</sequence>
<evidence type="ECO:0000313" key="2">
    <source>
        <dbReference type="EMBL" id="KAJ8902171.1"/>
    </source>
</evidence>
<accession>A0AAV8UNC8</accession>
<feature type="transmembrane region" description="Helical" evidence="1">
    <location>
        <begin position="20"/>
        <end position="41"/>
    </location>
</feature>
<comment type="caution">
    <text evidence="2">The sequence shown here is derived from an EMBL/GenBank/DDBJ whole genome shotgun (WGS) entry which is preliminary data.</text>
</comment>
<gene>
    <name evidence="2" type="ORF">NDN08_006579</name>
</gene>
<dbReference type="AlphaFoldDB" id="A0AAV8UNC8"/>
<keyword evidence="1" id="KW-0472">Membrane</keyword>
<reference evidence="2 3" key="1">
    <citation type="journal article" date="2023" name="Nat. Commun.">
        <title>Origin of minicircular mitochondrial genomes in red algae.</title>
        <authorList>
            <person name="Lee Y."/>
            <person name="Cho C.H."/>
            <person name="Lee Y.M."/>
            <person name="Park S.I."/>
            <person name="Yang J.H."/>
            <person name="West J.A."/>
            <person name="Bhattacharya D."/>
            <person name="Yoon H.S."/>
        </authorList>
    </citation>
    <scope>NUCLEOTIDE SEQUENCE [LARGE SCALE GENOMIC DNA]</scope>
    <source>
        <strain evidence="2 3">CCMP1338</strain>
        <tissue evidence="2">Whole cell</tissue>
    </source>
</reference>
<evidence type="ECO:0000256" key="1">
    <source>
        <dbReference type="SAM" id="Phobius"/>
    </source>
</evidence>
<proteinExistence type="predicted"/>
<keyword evidence="1" id="KW-0812">Transmembrane</keyword>
<keyword evidence="3" id="KW-1185">Reference proteome</keyword>
<organism evidence="2 3">
    <name type="scientific">Rhodosorus marinus</name>
    <dbReference type="NCBI Taxonomy" id="101924"/>
    <lineage>
        <taxon>Eukaryota</taxon>
        <taxon>Rhodophyta</taxon>
        <taxon>Stylonematophyceae</taxon>
        <taxon>Stylonematales</taxon>
        <taxon>Stylonemataceae</taxon>
        <taxon>Rhodosorus</taxon>
    </lineage>
</organism>
<dbReference type="EMBL" id="JAMWBK010000009">
    <property type="protein sequence ID" value="KAJ8902171.1"/>
    <property type="molecule type" value="Genomic_DNA"/>
</dbReference>
<dbReference type="Proteomes" id="UP001157974">
    <property type="component" value="Unassembled WGS sequence"/>
</dbReference>
<name>A0AAV8UNC8_9RHOD</name>
<keyword evidence="1" id="KW-1133">Transmembrane helix</keyword>
<evidence type="ECO:0000313" key="3">
    <source>
        <dbReference type="Proteomes" id="UP001157974"/>
    </source>
</evidence>
<protein>
    <submittedName>
        <fullName evidence="2">Uncharacterized protein</fullName>
    </submittedName>
</protein>